<sequence>MPSLVRTRPGNAAVPHRLANTSRAAIVLYWPLGMALVSWRYLWQTTPLHRTEESGDSGDLPPEPPAELVDERSQLAESGSGPLFHRRFIVDIHGGHVDPPRLLNTLTADLNQAVPSEVTAVHDLGRTRPGLQPGDEFVVRMPGPWDGPVRVIHRDDTALRLMTLAGHLEAGQIEFRAERTGACLRFVIEAWARPSNSLVRLLYARLRLAKEIQCNMWVRFCRSTASLAGGRARGGITIHTRKVPHTPEGV</sequence>
<dbReference type="Pfam" id="PF09348">
    <property type="entry name" value="DUF1990"/>
    <property type="match status" value="1"/>
</dbReference>
<dbReference type="Proteomes" id="UP001180845">
    <property type="component" value="Unassembled WGS sequence"/>
</dbReference>
<keyword evidence="3" id="KW-1185">Reference proteome</keyword>
<comment type="caution">
    <text evidence="2">The sequence shown here is derived from an EMBL/GenBank/DDBJ whole genome shotgun (WGS) entry which is preliminary data.</text>
</comment>
<dbReference type="RefSeq" id="WP_310268701.1">
    <property type="nucleotide sequence ID" value="NZ_JAVDXW010000001.1"/>
</dbReference>
<evidence type="ECO:0000313" key="3">
    <source>
        <dbReference type="Proteomes" id="UP001180845"/>
    </source>
</evidence>
<accession>A0AAE4CJN9</accession>
<proteinExistence type="predicted"/>
<name>A0AAE4CJN9_9ACTN</name>
<feature type="domain" description="DUF1990" evidence="1">
    <location>
        <begin position="126"/>
        <end position="210"/>
    </location>
</feature>
<protein>
    <recommendedName>
        <fullName evidence="1">DUF1990 domain-containing protein</fullName>
    </recommendedName>
</protein>
<dbReference type="InterPro" id="IPR018960">
    <property type="entry name" value="DUF1990"/>
</dbReference>
<evidence type="ECO:0000259" key="1">
    <source>
        <dbReference type="Pfam" id="PF09348"/>
    </source>
</evidence>
<gene>
    <name evidence="2" type="ORF">JOF55_000431</name>
</gene>
<dbReference type="AlphaFoldDB" id="A0AAE4CJN9"/>
<evidence type="ECO:0000313" key="2">
    <source>
        <dbReference type="EMBL" id="MDR7300250.1"/>
    </source>
</evidence>
<dbReference type="EMBL" id="JAVDXW010000001">
    <property type="protein sequence ID" value="MDR7300250.1"/>
    <property type="molecule type" value="Genomic_DNA"/>
</dbReference>
<organism evidence="2 3">
    <name type="scientific">Haloactinomyces albus</name>
    <dbReference type="NCBI Taxonomy" id="1352928"/>
    <lineage>
        <taxon>Bacteria</taxon>
        <taxon>Bacillati</taxon>
        <taxon>Actinomycetota</taxon>
        <taxon>Actinomycetes</taxon>
        <taxon>Actinopolysporales</taxon>
        <taxon>Actinopolysporaceae</taxon>
        <taxon>Haloactinomyces</taxon>
    </lineage>
</organism>
<reference evidence="2" key="1">
    <citation type="submission" date="2023-07" db="EMBL/GenBank/DDBJ databases">
        <title>Sequencing the genomes of 1000 actinobacteria strains.</title>
        <authorList>
            <person name="Klenk H.-P."/>
        </authorList>
    </citation>
    <scope>NUCLEOTIDE SEQUENCE</scope>
    <source>
        <strain evidence="2">DSM 45977</strain>
    </source>
</reference>